<feature type="chain" id="PRO_5041163668" evidence="1">
    <location>
        <begin position="19"/>
        <end position="61"/>
    </location>
</feature>
<keyword evidence="1" id="KW-0732">Signal</keyword>
<evidence type="ECO:0000313" key="2">
    <source>
        <dbReference type="EMBL" id="KAF5773153.1"/>
    </source>
</evidence>
<dbReference type="Proteomes" id="UP000215914">
    <property type="component" value="Chromosome 13"/>
</dbReference>
<reference evidence="2" key="3">
    <citation type="submission" date="2020-06" db="EMBL/GenBank/DDBJ databases">
        <title>Helianthus annuus Genome sequencing and assembly Release 2.</title>
        <authorList>
            <person name="Gouzy J."/>
            <person name="Langlade N."/>
            <person name="Munos S."/>
        </authorList>
    </citation>
    <scope>NUCLEOTIDE SEQUENCE</scope>
    <source>
        <tissue evidence="2">Leaves</tissue>
    </source>
</reference>
<protein>
    <submittedName>
        <fullName evidence="3">Uncharacterized protein</fullName>
    </submittedName>
</protein>
<dbReference type="EMBL" id="MNCJ02000328">
    <property type="protein sequence ID" value="KAF5773153.1"/>
    <property type="molecule type" value="Genomic_DNA"/>
</dbReference>
<accession>A0A251SSN3</accession>
<proteinExistence type="predicted"/>
<gene>
    <name evidence="3" type="ORF">HannXRQ_Chr13g0400441</name>
    <name evidence="2" type="ORF">HanXRQr2_Chr13g0585471</name>
</gene>
<organism evidence="3 4">
    <name type="scientific">Helianthus annuus</name>
    <name type="common">Common sunflower</name>
    <dbReference type="NCBI Taxonomy" id="4232"/>
    <lineage>
        <taxon>Eukaryota</taxon>
        <taxon>Viridiplantae</taxon>
        <taxon>Streptophyta</taxon>
        <taxon>Embryophyta</taxon>
        <taxon>Tracheophyta</taxon>
        <taxon>Spermatophyta</taxon>
        <taxon>Magnoliopsida</taxon>
        <taxon>eudicotyledons</taxon>
        <taxon>Gunneridae</taxon>
        <taxon>Pentapetalae</taxon>
        <taxon>asterids</taxon>
        <taxon>campanulids</taxon>
        <taxon>Asterales</taxon>
        <taxon>Asteraceae</taxon>
        <taxon>Asteroideae</taxon>
        <taxon>Heliantheae alliance</taxon>
        <taxon>Heliantheae</taxon>
        <taxon>Helianthus</taxon>
    </lineage>
</organism>
<dbReference type="Gramene" id="mRNA:HanXRQr2_Chr13g0585471">
    <property type="protein sequence ID" value="mRNA:HanXRQr2_Chr13g0585471"/>
    <property type="gene ID" value="HanXRQr2_Chr13g0585471"/>
</dbReference>
<evidence type="ECO:0000313" key="4">
    <source>
        <dbReference type="Proteomes" id="UP000215914"/>
    </source>
</evidence>
<evidence type="ECO:0000256" key="1">
    <source>
        <dbReference type="SAM" id="SignalP"/>
    </source>
</evidence>
<feature type="signal peptide" evidence="1">
    <location>
        <begin position="1"/>
        <end position="18"/>
    </location>
</feature>
<name>A0A251SSN3_HELAN</name>
<sequence length="61" mass="7364">MLCSVFLFLLVSFQFSSSDCWMGWRLSTKWGFFYEFISIWFCRLKVPILKMEPFVMVTMDS</sequence>
<dbReference type="InParanoid" id="A0A251SSN3"/>
<reference evidence="2 4" key="1">
    <citation type="journal article" date="2017" name="Nature">
        <title>The sunflower genome provides insights into oil metabolism, flowering and Asterid evolution.</title>
        <authorList>
            <person name="Badouin H."/>
            <person name="Gouzy J."/>
            <person name="Grassa C.J."/>
            <person name="Murat F."/>
            <person name="Staton S.E."/>
            <person name="Cottret L."/>
            <person name="Lelandais-Briere C."/>
            <person name="Owens G.L."/>
            <person name="Carrere S."/>
            <person name="Mayjonade B."/>
            <person name="Legrand L."/>
            <person name="Gill N."/>
            <person name="Kane N.C."/>
            <person name="Bowers J.E."/>
            <person name="Hubner S."/>
            <person name="Bellec A."/>
            <person name="Berard A."/>
            <person name="Berges H."/>
            <person name="Blanchet N."/>
            <person name="Boniface M.C."/>
            <person name="Brunel D."/>
            <person name="Catrice O."/>
            <person name="Chaidir N."/>
            <person name="Claudel C."/>
            <person name="Donnadieu C."/>
            <person name="Faraut T."/>
            <person name="Fievet G."/>
            <person name="Helmstetter N."/>
            <person name="King M."/>
            <person name="Knapp S.J."/>
            <person name="Lai Z."/>
            <person name="Le Paslier M.C."/>
            <person name="Lippi Y."/>
            <person name="Lorenzon L."/>
            <person name="Mandel J.R."/>
            <person name="Marage G."/>
            <person name="Marchand G."/>
            <person name="Marquand E."/>
            <person name="Bret-Mestries E."/>
            <person name="Morien E."/>
            <person name="Nambeesan S."/>
            <person name="Nguyen T."/>
            <person name="Pegot-Espagnet P."/>
            <person name="Pouilly N."/>
            <person name="Raftis F."/>
            <person name="Sallet E."/>
            <person name="Schiex T."/>
            <person name="Thomas J."/>
            <person name="Vandecasteele C."/>
            <person name="Vares D."/>
            <person name="Vear F."/>
            <person name="Vautrin S."/>
            <person name="Crespi M."/>
            <person name="Mangin B."/>
            <person name="Burke J.M."/>
            <person name="Salse J."/>
            <person name="Munos S."/>
            <person name="Vincourt P."/>
            <person name="Rieseberg L.H."/>
            <person name="Langlade N.B."/>
        </authorList>
    </citation>
    <scope>NUCLEOTIDE SEQUENCE [LARGE SCALE GENOMIC DNA]</scope>
    <source>
        <strain evidence="4">cv. SF193</strain>
        <tissue evidence="2">Leaves</tissue>
    </source>
</reference>
<dbReference type="EMBL" id="CM007902">
    <property type="protein sequence ID" value="OTG01286.1"/>
    <property type="molecule type" value="Genomic_DNA"/>
</dbReference>
<keyword evidence="4" id="KW-1185">Reference proteome</keyword>
<evidence type="ECO:0000313" key="3">
    <source>
        <dbReference type="EMBL" id="OTG01286.1"/>
    </source>
</evidence>
<dbReference type="AlphaFoldDB" id="A0A251SSN3"/>
<reference evidence="3" key="2">
    <citation type="submission" date="2017-02" db="EMBL/GenBank/DDBJ databases">
        <title>Sunflower complete genome.</title>
        <authorList>
            <person name="Langlade N."/>
            <person name="Munos S."/>
        </authorList>
    </citation>
    <scope>NUCLEOTIDE SEQUENCE [LARGE SCALE GENOMIC DNA]</scope>
    <source>
        <tissue evidence="3">Leaves</tissue>
    </source>
</reference>